<evidence type="ECO:0000313" key="4">
    <source>
        <dbReference type="Proteomes" id="UP000248795"/>
    </source>
</evidence>
<dbReference type="Proteomes" id="UP000248795">
    <property type="component" value="Unassembled WGS sequence"/>
</dbReference>
<dbReference type="CDD" id="cd00254">
    <property type="entry name" value="LT-like"/>
    <property type="match status" value="1"/>
</dbReference>
<evidence type="ECO:0000313" key="3">
    <source>
        <dbReference type="EMBL" id="PZF77574.1"/>
    </source>
</evidence>
<gene>
    <name evidence="3" type="ORF">DK847_07330</name>
</gene>
<dbReference type="Pfam" id="PF01464">
    <property type="entry name" value="SLT"/>
    <property type="match status" value="1"/>
</dbReference>
<feature type="domain" description="Transglycosylase SLT" evidence="2">
    <location>
        <begin position="6"/>
        <end position="94"/>
    </location>
</feature>
<name>A0A2W2BBD5_9HYPH</name>
<dbReference type="EMBL" id="QKVK01000003">
    <property type="protein sequence ID" value="PZF77574.1"/>
    <property type="molecule type" value="Genomic_DNA"/>
</dbReference>
<accession>A0A2W2BBD5</accession>
<sequence length="105" mass="11200">MAPAQGVPTWFALRIAHVESNYNAHMRGSAGEYGVFQMKCATAKDIGFRGNCGALLDARTNIQWGLRHLAIAIGKSGGNLRLAASKHNGGLGRRTVVASYVAKVF</sequence>
<reference evidence="4" key="1">
    <citation type="submission" date="2018-06" db="EMBL/GenBank/DDBJ databases">
        <title>Aestuariibacter litoralis strain KCTC 52945T.</title>
        <authorList>
            <person name="Li X."/>
            <person name="Salam N."/>
            <person name="Li J.-L."/>
            <person name="Chen Y.-M."/>
            <person name="Yang Z.-W."/>
            <person name="Zhang L.-Y."/>
            <person name="Han M.-X."/>
            <person name="Xiao M."/>
            <person name="Li W.-J."/>
        </authorList>
    </citation>
    <scope>NUCLEOTIDE SEQUENCE [LARGE SCALE GENOMIC DNA]</scope>
    <source>
        <strain evidence="4">KCTC 52945</strain>
    </source>
</reference>
<evidence type="ECO:0000256" key="1">
    <source>
        <dbReference type="ARBA" id="ARBA00009387"/>
    </source>
</evidence>
<dbReference type="InterPro" id="IPR023346">
    <property type="entry name" value="Lysozyme-like_dom_sf"/>
</dbReference>
<dbReference type="SUPFAM" id="SSF53955">
    <property type="entry name" value="Lysozyme-like"/>
    <property type="match status" value="1"/>
</dbReference>
<dbReference type="InterPro" id="IPR008258">
    <property type="entry name" value="Transglycosylase_SLT_dom_1"/>
</dbReference>
<proteinExistence type="inferred from homology"/>
<keyword evidence="4" id="KW-1185">Reference proteome</keyword>
<protein>
    <recommendedName>
        <fullName evidence="2">Transglycosylase SLT domain-containing protein</fullName>
    </recommendedName>
</protein>
<comment type="caution">
    <text evidence="3">The sequence shown here is derived from an EMBL/GenBank/DDBJ whole genome shotgun (WGS) entry which is preliminary data.</text>
</comment>
<dbReference type="AlphaFoldDB" id="A0A2W2BBD5"/>
<dbReference type="Gene3D" id="1.10.530.10">
    <property type="match status" value="1"/>
</dbReference>
<evidence type="ECO:0000259" key="2">
    <source>
        <dbReference type="Pfam" id="PF01464"/>
    </source>
</evidence>
<organism evidence="3 4">
    <name type="scientific">Aestuariivirga litoralis</name>
    <dbReference type="NCBI Taxonomy" id="2650924"/>
    <lineage>
        <taxon>Bacteria</taxon>
        <taxon>Pseudomonadati</taxon>
        <taxon>Pseudomonadota</taxon>
        <taxon>Alphaproteobacteria</taxon>
        <taxon>Hyphomicrobiales</taxon>
        <taxon>Aestuariivirgaceae</taxon>
        <taxon>Aestuariivirga</taxon>
    </lineage>
</organism>
<comment type="similarity">
    <text evidence="1">Belongs to the virb1 family.</text>
</comment>